<feature type="transmembrane region" description="Helical" evidence="1">
    <location>
        <begin position="181"/>
        <end position="199"/>
    </location>
</feature>
<feature type="transmembrane region" description="Helical" evidence="1">
    <location>
        <begin position="42"/>
        <end position="68"/>
    </location>
</feature>
<keyword evidence="1" id="KW-0812">Transmembrane</keyword>
<keyword evidence="1" id="KW-0472">Membrane</keyword>
<dbReference type="Proteomes" id="UP000257200">
    <property type="component" value="Unplaced"/>
</dbReference>
<name>A0A3Q1FKY5_9TELE</name>
<reference evidence="3" key="2">
    <citation type="submission" date="2025-09" db="UniProtKB">
        <authorList>
            <consortium name="Ensembl"/>
        </authorList>
    </citation>
    <scope>IDENTIFICATION</scope>
</reference>
<feature type="transmembrane region" description="Helical" evidence="1">
    <location>
        <begin position="80"/>
        <end position="101"/>
    </location>
</feature>
<evidence type="ECO:0000313" key="4">
    <source>
        <dbReference type="Proteomes" id="UP000257200"/>
    </source>
</evidence>
<feature type="transmembrane region" description="Helical" evidence="1">
    <location>
        <begin position="234"/>
        <end position="257"/>
    </location>
</feature>
<organism evidence="3 4">
    <name type="scientific">Acanthochromis polyacanthus</name>
    <name type="common">spiny chromis</name>
    <dbReference type="NCBI Taxonomy" id="80966"/>
    <lineage>
        <taxon>Eukaryota</taxon>
        <taxon>Metazoa</taxon>
        <taxon>Chordata</taxon>
        <taxon>Craniata</taxon>
        <taxon>Vertebrata</taxon>
        <taxon>Euteleostomi</taxon>
        <taxon>Actinopterygii</taxon>
        <taxon>Neopterygii</taxon>
        <taxon>Teleostei</taxon>
        <taxon>Neoteleostei</taxon>
        <taxon>Acanthomorphata</taxon>
        <taxon>Ovalentaria</taxon>
        <taxon>Pomacentridae</taxon>
        <taxon>Acanthochromis</taxon>
    </lineage>
</organism>
<dbReference type="AlphaFoldDB" id="A0A3Q1FKY5"/>
<dbReference type="InParanoid" id="A0A3Q1FKY5"/>
<protein>
    <submittedName>
        <fullName evidence="3">Si:ch211-161h7.5</fullName>
    </submittedName>
</protein>
<sequence length="270" mass="30295">MVLALVVFIITMVFSALAASGKPFLVSTGNISDEFVTEITPSGWTFAIWGIIYTFLALVLVYVLSGFFRNEYGYVYCSPAVLSHGFFVLWCLNLILNIGWLLLWDRIIVASLIFLILVASTNYSVIFFSCYGLHKYGAWLNKYHKNGVAIYATWTTIATLVNLAIVVSYDGNMSPPDAATLSLSILTVVLIVFVLENFVLDKHVRYILIVYPVVIWALSGNLDKNFDAQSPSRNGIFIVLLSISCALFVIRLILVIWRHIKQPLYEDVDP</sequence>
<dbReference type="GeneTree" id="ENSGT00530000064862"/>
<feature type="transmembrane region" description="Helical" evidence="1">
    <location>
        <begin position="107"/>
        <end position="128"/>
    </location>
</feature>
<evidence type="ECO:0000256" key="2">
    <source>
        <dbReference type="SAM" id="SignalP"/>
    </source>
</evidence>
<feature type="transmembrane region" description="Helical" evidence="1">
    <location>
        <begin position="206"/>
        <end position="222"/>
    </location>
</feature>
<reference evidence="3" key="1">
    <citation type="submission" date="2025-08" db="UniProtKB">
        <authorList>
            <consortium name="Ensembl"/>
        </authorList>
    </citation>
    <scope>IDENTIFICATION</scope>
</reference>
<evidence type="ECO:0000256" key="1">
    <source>
        <dbReference type="SAM" id="Phobius"/>
    </source>
</evidence>
<keyword evidence="2" id="KW-0732">Signal</keyword>
<keyword evidence="4" id="KW-1185">Reference proteome</keyword>
<evidence type="ECO:0000313" key="3">
    <source>
        <dbReference type="Ensembl" id="ENSAPOP00000017079.1"/>
    </source>
</evidence>
<dbReference type="Ensembl" id="ENSAPOT00000026262.1">
    <property type="protein sequence ID" value="ENSAPOP00000017079.1"/>
    <property type="gene ID" value="ENSAPOG00000020259.1"/>
</dbReference>
<dbReference type="PANTHER" id="PTHR33802">
    <property type="entry name" value="SI:CH211-161H7.5-RELATED"/>
    <property type="match status" value="1"/>
</dbReference>
<accession>A0A3Q1FKY5</accession>
<feature type="transmembrane region" description="Helical" evidence="1">
    <location>
        <begin position="148"/>
        <end position="169"/>
    </location>
</feature>
<feature type="chain" id="PRO_5018631894" evidence="2">
    <location>
        <begin position="19"/>
        <end position="270"/>
    </location>
</feature>
<keyword evidence="1" id="KW-1133">Transmembrane helix</keyword>
<proteinExistence type="predicted"/>
<feature type="signal peptide" evidence="2">
    <location>
        <begin position="1"/>
        <end position="18"/>
    </location>
</feature>
<dbReference type="PANTHER" id="PTHR33802:SF4">
    <property type="entry name" value="SI:DKEY-29D8.3"/>
    <property type="match status" value="1"/>
</dbReference>